<proteinExistence type="predicted"/>
<sequence>MKQQDMTVQLRTKNPSKLWLLLPTQMETCDTIGQCLQDAGDYPDPENFLPERFCDSTGSILLNDGPEPRQFTFGYGRRVFDIRRPDGQKEPRIISHMGVMKPEPFECLFVPRSGDRLNQLLADNGVDGQFTDTL</sequence>
<gene>
    <name evidence="1" type="ORF">ARMOST_16506</name>
</gene>
<dbReference type="GO" id="GO:0020037">
    <property type="term" value="F:heme binding"/>
    <property type="evidence" value="ECO:0007669"/>
    <property type="project" value="InterPro"/>
</dbReference>
<dbReference type="EMBL" id="FUEG01000019">
    <property type="protein sequence ID" value="SJL13069.1"/>
    <property type="molecule type" value="Genomic_DNA"/>
</dbReference>
<dbReference type="AlphaFoldDB" id="A0A284RWF0"/>
<keyword evidence="2" id="KW-1185">Reference proteome</keyword>
<reference evidence="2" key="1">
    <citation type="journal article" date="2017" name="Nat. Ecol. Evol.">
        <title>Genome expansion and lineage-specific genetic innovations in the forest pathogenic fungi Armillaria.</title>
        <authorList>
            <person name="Sipos G."/>
            <person name="Prasanna A.N."/>
            <person name="Walter M.C."/>
            <person name="O'Connor E."/>
            <person name="Balint B."/>
            <person name="Krizsan K."/>
            <person name="Kiss B."/>
            <person name="Hess J."/>
            <person name="Varga T."/>
            <person name="Slot J."/>
            <person name="Riley R."/>
            <person name="Boka B."/>
            <person name="Rigling D."/>
            <person name="Barry K."/>
            <person name="Lee J."/>
            <person name="Mihaltcheva S."/>
            <person name="LaButti K."/>
            <person name="Lipzen A."/>
            <person name="Waldron R."/>
            <person name="Moloney N.M."/>
            <person name="Sperisen C."/>
            <person name="Kredics L."/>
            <person name="Vagvoelgyi C."/>
            <person name="Patrignani A."/>
            <person name="Fitzpatrick D."/>
            <person name="Nagy I."/>
            <person name="Doyle S."/>
            <person name="Anderson J.B."/>
            <person name="Grigoriev I.V."/>
            <person name="Gueldener U."/>
            <person name="Muensterkoetter M."/>
            <person name="Nagy L.G."/>
        </authorList>
    </citation>
    <scope>NUCLEOTIDE SEQUENCE [LARGE SCALE GENOMIC DNA]</scope>
    <source>
        <strain evidence="2">C18/9</strain>
    </source>
</reference>
<dbReference type="GO" id="GO:0004497">
    <property type="term" value="F:monooxygenase activity"/>
    <property type="evidence" value="ECO:0007669"/>
    <property type="project" value="InterPro"/>
</dbReference>
<dbReference type="GO" id="GO:0005506">
    <property type="term" value="F:iron ion binding"/>
    <property type="evidence" value="ECO:0007669"/>
    <property type="project" value="InterPro"/>
</dbReference>
<organism evidence="1 2">
    <name type="scientific">Armillaria ostoyae</name>
    <name type="common">Armillaria root rot fungus</name>
    <dbReference type="NCBI Taxonomy" id="47428"/>
    <lineage>
        <taxon>Eukaryota</taxon>
        <taxon>Fungi</taxon>
        <taxon>Dikarya</taxon>
        <taxon>Basidiomycota</taxon>
        <taxon>Agaricomycotina</taxon>
        <taxon>Agaricomycetes</taxon>
        <taxon>Agaricomycetidae</taxon>
        <taxon>Agaricales</taxon>
        <taxon>Marasmiineae</taxon>
        <taxon>Physalacriaceae</taxon>
        <taxon>Armillaria</taxon>
    </lineage>
</organism>
<protein>
    <submittedName>
        <fullName evidence="1">Uncharacterized protein</fullName>
    </submittedName>
</protein>
<dbReference type="InterPro" id="IPR036396">
    <property type="entry name" value="Cyt_P450_sf"/>
</dbReference>
<dbReference type="OrthoDB" id="2789670at2759"/>
<accession>A0A284RWF0</accession>
<name>A0A284RWF0_ARMOS</name>
<evidence type="ECO:0000313" key="2">
    <source>
        <dbReference type="Proteomes" id="UP000219338"/>
    </source>
</evidence>
<dbReference type="Proteomes" id="UP000219338">
    <property type="component" value="Unassembled WGS sequence"/>
</dbReference>
<dbReference type="GO" id="GO:0016705">
    <property type="term" value="F:oxidoreductase activity, acting on paired donors, with incorporation or reduction of molecular oxygen"/>
    <property type="evidence" value="ECO:0007669"/>
    <property type="project" value="InterPro"/>
</dbReference>
<dbReference type="Gene3D" id="1.10.630.10">
    <property type="entry name" value="Cytochrome P450"/>
    <property type="match status" value="1"/>
</dbReference>
<evidence type="ECO:0000313" key="1">
    <source>
        <dbReference type="EMBL" id="SJL13069.1"/>
    </source>
</evidence>
<dbReference type="SUPFAM" id="SSF48264">
    <property type="entry name" value="Cytochrome P450"/>
    <property type="match status" value="1"/>
</dbReference>